<dbReference type="InterPro" id="IPR027520">
    <property type="entry name" value="Slx1"/>
</dbReference>
<evidence type="ECO:0000256" key="4">
    <source>
        <dbReference type="ARBA" id="ARBA00022801"/>
    </source>
</evidence>
<evidence type="ECO:0000256" key="6">
    <source>
        <dbReference type="ARBA" id="ARBA00023204"/>
    </source>
</evidence>
<dbReference type="InterPro" id="IPR048749">
    <property type="entry name" value="SLX1_C"/>
</dbReference>
<gene>
    <name evidence="10" type="ORF">M9Y10_001005</name>
</gene>
<dbReference type="Gene3D" id="3.30.40.10">
    <property type="entry name" value="Zinc/RING finger domain, C3HC4 (zinc finger)"/>
    <property type="match status" value="1"/>
</dbReference>
<evidence type="ECO:0000256" key="8">
    <source>
        <dbReference type="HAMAP-Rule" id="MF_03100"/>
    </source>
</evidence>
<evidence type="ECO:0000313" key="11">
    <source>
        <dbReference type="Proteomes" id="UP001470230"/>
    </source>
</evidence>
<name>A0ABR2L6N7_9EUKA</name>
<keyword evidence="7 8" id="KW-0539">Nucleus</keyword>
<accession>A0ABR2L6N7</accession>
<keyword evidence="4 8" id="KW-0378">Hydrolase</keyword>
<dbReference type="Proteomes" id="UP001470230">
    <property type="component" value="Unassembled WGS sequence"/>
</dbReference>
<evidence type="ECO:0000259" key="9">
    <source>
        <dbReference type="PROSITE" id="PS50164"/>
    </source>
</evidence>
<dbReference type="GO" id="GO:0004519">
    <property type="term" value="F:endonuclease activity"/>
    <property type="evidence" value="ECO:0007669"/>
    <property type="project" value="UniProtKB-KW"/>
</dbReference>
<dbReference type="CDD" id="cd10455">
    <property type="entry name" value="GIY-YIG_SLX1"/>
    <property type="match status" value="1"/>
</dbReference>
<keyword evidence="11" id="KW-1185">Reference proteome</keyword>
<comment type="caution">
    <text evidence="10">The sequence shown here is derived from an EMBL/GenBank/DDBJ whole genome shotgun (WGS) entry which is preliminary data.</text>
</comment>
<evidence type="ECO:0000313" key="10">
    <source>
        <dbReference type="EMBL" id="KAK8898713.1"/>
    </source>
</evidence>
<dbReference type="InterPro" id="IPR013083">
    <property type="entry name" value="Znf_RING/FYVE/PHD"/>
</dbReference>
<evidence type="ECO:0000256" key="5">
    <source>
        <dbReference type="ARBA" id="ARBA00023172"/>
    </source>
</evidence>
<proteinExistence type="inferred from homology"/>
<evidence type="ECO:0000256" key="3">
    <source>
        <dbReference type="ARBA" id="ARBA00022763"/>
    </source>
</evidence>
<feature type="domain" description="GIY-YIG" evidence="9">
    <location>
        <begin position="5"/>
        <end position="89"/>
    </location>
</feature>
<comment type="subcellular location">
    <subcellularLocation>
        <location evidence="8">Nucleus</location>
    </subcellularLocation>
</comment>
<dbReference type="Pfam" id="PF01541">
    <property type="entry name" value="GIY-YIG"/>
    <property type="match status" value="1"/>
</dbReference>
<dbReference type="PANTHER" id="PTHR20208:SF10">
    <property type="entry name" value="STRUCTURE-SPECIFIC ENDONUCLEASE SUBUNIT SLX1"/>
    <property type="match status" value="1"/>
</dbReference>
<dbReference type="Gene3D" id="3.40.1440.10">
    <property type="entry name" value="GIY-YIG endonuclease"/>
    <property type="match status" value="1"/>
</dbReference>
<dbReference type="SUPFAM" id="SSF82771">
    <property type="entry name" value="GIY-YIG endonuclease"/>
    <property type="match status" value="1"/>
</dbReference>
<keyword evidence="5 8" id="KW-0233">DNA recombination</keyword>
<keyword evidence="2 8" id="KW-0255">Endonuclease</keyword>
<reference evidence="10 11" key="1">
    <citation type="submission" date="2024-04" db="EMBL/GenBank/DDBJ databases">
        <title>Tritrichomonas musculus Genome.</title>
        <authorList>
            <person name="Alves-Ferreira E."/>
            <person name="Grigg M."/>
            <person name="Lorenzi H."/>
            <person name="Galac M."/>
        </authorList>
    </citation>
    <scope>NUCLEOTIDE SEQUENCE [LARGE SCALE GENOMIC DNA]</scope>
    <source>
        <strain evidence="10 11">EAF2021</strain>
    </source>
</reference>
<sequence length="266" mass="30512">MDSSSFAGCYLLRSKNPSFKEACYVGFTVDPPHRLKQHNGIIQGGAFKTHTKRPWEMTIVVYGFPTRKHALRFEWTWQHPTEAKRLKNIDWNSIFQQTGGPTKYKSHIRILKEMLNMSPWDRLDLRLCVTVQDVFDMLTQVEPKINSHHTVKMGRIEDLPIETQFIPTPGRKVPSKCVICVSQGNPPEDPVNWVICPFCGAFLHLRCLARHLISQSPHSGTALIPTRGVCPACCESLLWRDIVELRNQFYDDKSDDSLLQVAMDNH</sequence>
<protein>
    <recommendedName>
        <fullName evidence="8">Structure-specific endonuclease subunit SLX1 homolog</fullName>
        <ecNumber evidence="8">3.1.-.-</ecNumber>
    </recommendedName>
</protein>
<dbReference type="Pfam" id="PF21202">
    <property type="entry name" value="SLX1_C"/>
    <property type="match status" value="1"/>
</dbReference>
<comment type="similarity">
    <text evidence="8">Belongs to the SLX1 family.</text>
</comment>
<keyword evidence="6 8" id="KW-0234">DNA repair</keyword>
<comment type="cofactor">
    <cofactor evidence="8">
        <name>a divalent metal cation</name>
        <dbReference type="ChEBI" id="CHEBI:60240"/>
    </cofactor>
</comment>
<dbReference type="InterPro" id="IPR000305">
    <property type="entry name" value="GIY-YIG_endonuc"/>
</dbReference>
<dbReference type="PROSITE" id="PS50164">
    <property type="entry name" value="GIY_YIG"/>
    <property type="match status" value="1"/>
</dbReference>
<evidence type="ECO:0000256" key="2">
    <source>
        <dbReference type="ARBA" id="ARBA00022759"/>
    </source>
</evidence>
<dbReference type="InterPro" id="IPR035901">
    <property type="entry name" value="GIY-YIG_endonuc_sf"/>
</dbReference>
<comment type="subunit">
    <text evidence="8">Forms a heterodimer with a member of the SLX4 family.</text>
</comment>
<evidence type="ECO:0000256" key="7">
    <source>
        <dbReference type="ARBA" id="ARBA00023242"/>
    </source>
</evidence>
<dbReference type="HAMAP" id="MF_03100">
    <property type="entry name" value="Endonuc_su_Slx1"/>
    <property type="match status" value="1"/>
</dbReference>
<comment type="caution">
    <text evidence="8">Lacks conserved residue(s) required for the propagation of feature annotation.</text>
</comment>
<evidence type="ECO:0000256" key="1">
    <source>
        <dbReference type="ARBA" id="ARBA00022722"/>
    </source>
</evidence>
<keyword evidence="1 8" id="KW-0540">Nuclease</keyword>
<dbReference type="PANTHER" id="PTHR20208">
    <property type="entry name" value="STRUCTURE-SPECIFIC ENDONUCLEASE SUBUNIT SLX1"/>
    <property type="match status" value="1"/>
</dbReference>
<dbReference type="EMBL" id="JAPFFF010000001">
    <property type="protein sequence ID" value="KAK8898713.1"/>
    <property type="molecule type" value="Genomic_DNA"/>
</dbReference>
<dbReference type="EC" id="3.1.-.-" evidence="8"/>
<organism evidence="10 11">
    <name type="scientific">Tritrichomonas musculus</name>
    <dbReference type="NCBI Taxonomy" id="1915356"/>
    <lineage>
        <taxon>Eukaryota</taxon>
        <taxon>Metamonada</taxon>
        <taxon>Parabasalia</taxon>
        <taxon>Tritrichomonadida</taxon>
        <taxon>Tritrichomonadidae</taxon>
        <taxon>Tritrichomonas</taxon>
    </lineage>
</organism>
<dbReference type="InterPro" id="IPR050381">
    <property type="entry name" value="SLX1_endonuclease"/>
</dbReference>
<keyword evidence="3 8" id="KW-0227">DNA damage</keyword>
<comment type="function">
    <text evidence="8">Catalytic subunit of a heterodimeric structure-specific endonuclease that resolves DNA secondary structures generated during DNA repair and recombination. Has endonuclease activity towards branched DNA substrates, introducing single-strand cuts in duplex DNA close to junctions with ss-DNA.</text>
</comment>